<dbReference type="InterPro" id="IPR032710">
    <property type="entry name" value="NTF2-like_dom_sf"/>
</dbReference>
<dbReference type="AlphaFoldDB" id="A0AAE0ZSE7"/>
<organism evidence="1 2">
    <name type="scientific">Elysia crispata</name>
    <name type="common">lettuce slug</name>
    <dbReference type="NCBI Taxonomy" id="231223"/>
    <lineage>
        <taxon>Eukaryota</taxon>
        <taxon>Metazoa</taxon>
        <taxon>Spiralia</taxon>
        <taxon>Lophotrochozoa</taxon>
        <taxon>Mollusca</taxon>
        <taxon>Gastropoda</taxon>
        <taxon>Heterobranchia</taxon>
        <taxon>Euthyneura</taxon>
        <taxon>Panpulmonata</taxon>
        <taxon>Sacoglossa</taxon>
        <taxon>Placobranchoidea</taxon>
        <taxon>Plakobranchidae</taxon>
        <taxon>Elysia</taxon>
    </lineage>
</organism>
<dbReference type="PANTHER" id="PTHR21084">
    <property type="entry name" value="DENSE INCISORS"/>
    <property type="match status" value="1"/>
</dbReference>
<dbReference type="EMBL" id="JAWDGP010003398">
    <property type="protein sequence ID" value="KAK3774694.1"/>
    <property type="molecule type" value="Genomic_DNA"/>
</dbReference>
<dbReference type="Proteomes" id="UP001283361">
    <property type="component" value="Unassembled WGS sequence"/>
</dbReference>
<dbReference type="Pfam" id="PF15008">
    <property type="entry name" value="DUF4518"/>
    <property type="match status" value="1"/>
</dbReference>
<name>A0AAE0ZSE7_9GAST</name>
<dbReference type="PANTHER" id="PTHR21084:SF1">
    <property type="entry name" value="DENSE INCISORS"/>
    <property type="match status" value="1"/>
</dbReference>
<evidence type="ECO:0000313" key="2">
    <source>
        <dbReference type="Proteomes" id="UP001283361"/>
    </source>
</evidence>
<proteinExistence type="predicted"/>
<gene>
    <name evidence="1" type="ORF">RRG08_051236</name>
</gene>
<accession>A0AAE0ZSE7</accession>
<reference evidence="1" key="1">
    <citation type="journal article" date="2023" name="G3 (Bethesda)">
        <title>A reference genome for the long-term kleptoplast-retaining sea slug Elysia crispata morphotype clarki.</title>
        <authorList>
            <person name="Eastman K.E."/>
            <person name="Pendleton A.L."/>
            <person name="Shaikh M.A."/>
            <person name="Suttiyut T."/>
            <person name="Ogas R."/>
            <person name="Tomko P."/>
            <person name="Gavelis G."/>
            <person name="Widhalm J.R."/>
            <person name="Wisecaver J.H."/>
        </authorList>
    </citation>
    <scope>NUCLEOTIDE SEQUENCE</scope>
    <source>
        <strain evidence="1">ECLA1</strain>
    </source>
</reference>
<protein>
    <submittedName>
        <fullName evidence="1">Uncharacterized protein</fullName>
    </submittedName>
</protein>
<dbReference type="SUPFAM" id="SSF54427">
    <property type="entry name" value="NTF2-like"/>
    <property type="match status" value="1"/>
</dbReference>
<sequence length="381" mass="43399">MRVQETGLFMPSYIRLNFDLNKNCLILIHYVNLDLELTAMLSKQEKRNCSDILELLPDEDIFSLMHTTTNRTVSAKNREEAVSAILQFTQSIDEFFKRRKISKDLLLKYIYKKSWFVPKDHDLHDLKDYIILEWVKSQRKYEASSVKTKPVVEAPQCNPVPERTAAYTQMNNYNMNKYVHNSITNHTVVNIQLPKNSCEAPDVAASSKSQEHQSAVSFTRWFFSLLNSHNPNMGLSKNDFGPQHFWRNAQMRLEMITQGKHVSETFEGAEAVAGKLLSFPVSDRLLFSPSDSVDGLKITTDAFGRKVILVCGLVHKDGICVGYFCQTFGLIGDPAMNNTYKVRVTMLKMNENRGQSPLALTFDNDAAVMEDLTVSAVKFSQ</sequence>
<dbReference type="InterPro" id="IPR026698">
    <property type="entry name" value="UPF_C3orf38"/>
</dbReference>
<keyword evidence="2" id="KW-1185">Reference proteome</keyword>
<comment type="caution">
    <text evidence="1">The sequence shown here is derived from an EMBL/GenBank/DDBJ whole genome shotgun (WGS) entry which is preliminary data.</text>
</comment>
<evidence type="ECO:0000313" key="1">
    <source>
        <dbReference type="EMBL" id="KAK3774694.1"/>
    </source>
</evidence>